<evidence type="ECO:0000256" key="1">
    <source>
        <dbReference type="ARBA" id="ARBA00004651"/>
    </source>
</evidence>
<keyword evidence="11" id="KW-1185">Reference proteome</keyword>
<dbReference type="Pfam" id="PF25539">
    <property type="entry name" value="Bestrophin_2"/>
    <property type="match status" value="1"/>
</dbReference>
<dbReference type="PANTHER" id="PTHR33281:SF19">
    <property type="entry name" value="VOLTAGE-DEPENDENT ANION CHANNEL-FORMING PROTEIN YNEE"/>
    <property type="match status" value="1"/>
</dbReference>
<reference evidence="10 11" key="1">
    <citation type="submission" date="2018-05" db="EMBL/GenBank/DDBJ databases">
        <title>Genomic Encyclopedia of Archaeal and Bacterial Type Strains, Phase II (KMG-II): from individual species to whole genera.</title>
        <authorList>
            <person name="Goeker M."/>
        </authorList>
    </citation>
    <scope>NUCLEOTIDE SEQUENCE [LARGE SCALE GENOMIC DNA]</scope>
    <source>
        <strain evidence="10 11">DSM 19975</strain>
    </source>
</reference>
<evidence type="ECO:0000256" key="7">
    <source>
        <dbReference type="ARBA" id="ARBA00023136"/>
    </source>
</evidence>
<sequence>MIIRKKKNWFGMLFVLRGSVLPQLLPRLSVLFTFTAVVVYFKSDLDRVHGELSTNIYTVFGIALAIFLGFRNTVSYDRFWEGRKLWGALLNDTRSLAQQVHNFIPNDELHKPEKVIFIRQMAAMVYALNHQLRHTDAMPELQKLLEPELASKLEHAAYKPVLIMRELGARINSWRLRGSIDTILQAAMDKNLANFSDIIGGCERIAGTPIPFSYDVLLHRTIYIYCFLLPLGFANALGWFAPFIITFVAYTFTALEAIADELEDPFGNMPNDLALDAMSANIERSIAEIEDLPVANVEPVNSFYIT</sequence>
<dbReference type="EMBL" id="QGHA01000001">
    <property type="protein sequence ID" value="PWK80156.1"/>
    <property type="molecule type" value="Genomic_DNA"/>
</dbReference>
<evidence type="ECO:0000256" key="4">
    <source>
        <dbReference type="ARBA" id="ARBA00022692"/>
    </source>
</evidence>
<feature type="transmembrane region" description="Helical" evidence="9">
    <location>
        <begin position="20"/>
        <end position="41"/>
    </location>
</feature>
<dbReference type="RefSeq" id="WP_109606272.1">
    <property type="nucleotide sequence ID" value="NZ_QGHA01000001.1"/>
</dbReference>
<evidence type="ECO:0000256" key="2">
    <source>
        <dbReference type="ARBA" id="ARBA00022448"/>
    </source>
</evidence>
<comment type="similarity">
    <text evidence="8">Belongs to the anion channel-forming bestrophin (TC 1.A.46) family.</text>
</comment>
<dbReference type="AlphaFoldDB" id="A0A316HI10"/>
<evidence type="ECO:0000256" key="6">
    <source>
        <dbReference type="ARBA" id="ARBA00023065"/>
    </source>
</evidence>
<dbReference type="InterPro" id="IPR044669">
    <property type="entry name" value="YneE/VCCN1/2-like"/>
</dbReference>
<keyword evidence="6" id="KW-0406">Ion transport</keyword>
<comment type="caution">
    <text evidence="10">The sequence shown here is derived from an EMBL/GenBank/DDBJ whole genome shotgun (WGS) entry which is preliminary data.</text>
</comment>
<keyword evidence="4 9" id="KW-0812">Transmembrane</keyword>
<dbReference type="Proteomes" id="UP000245678">
    <property type="component" value="Unassembled WGS sequence"/>
</dbReference>
<gene>
    <name evidence="10" type="ORF">LX99_00620</name>
</gene>
<evidence type="ECO:0000256" key="3">
    <source>
        <dbReference type="ARBA" id="ARBA00022475"/>
    </source>
</evidence>
<organism evidence="10 11">
    <name type="scientific">Mucilaginibacter oryzae</name>
    <dbReference type="NCBI Taxonomy" id="468058"/>
    <lineage>
        <taxon>Bacteria</taxon>
        <taxon>Pseudomonadati</taxon>
        <taxon>Bacteroidota</taxon>
        <taxon>Sphingobacteriia</taxon>
        <taxon>Sphingobacteriales</taxon>
        <taxon>Sphingobacteriaceae</taxon>
        <taxon>Mucilaginibacter</taxon>
    </lineage>
</organism>
<dbReference type="PANTHER" id="PTHR33281">
    <property type="entry name" value="UPF0187 PROTEIN YNEE"/>
    <property type="match status" value="1"/>
</dbReference>
<name>A0A316HI10_9SPHI</name>
<keyword evidence="2" id="KW-0813">Transport</keyword>
<evidence type="ECO:0000313" key="10">
    <source>
        <dbReference type="EMBL" id="PWK80156.1"/>
    </source>
</evidence>
<keyword evidence="5 9" id="KW-1133">Transmembrane helix</keyword>
<keyword evidence="7 9" id="KW-0472">Membrane</keyword>
<feature type="transmembrane region" description="Helical" evidence="9">
    <location>
        <begin position="222"/>
        <end position="250"/>
    </location>
</feature>
<accession>A0A316HI10</accession>
<evidence type="ECO:0000256" key="9">
    <source>
        <dbReference type="SAM" id="Phobius"/>
    </source>
</evidence>
<evidence type="ECO:0000313" key="11">
    <source>
        <dbReference type="Proteomes" id="UP000245678"/>
    </source>
</evidence>
<evidence type="ECO:0000256" key="5">
    <source>
        <dbReference type="ARBA" id="ARBA00022989"/>
    </source>
</evidence>
<evidence type="ECO:0000256" key="8">
    <source>
        <dbReference type="ARBA" id="ARBA00034708"/>
    </source>
</evidence>
<proteinExistence type="inferred from homology"/>
<protein>
    <submittedName>
        <fullName evidence="10">Putative membrane protein</fullName>
    </submittedName>
</protein>
<dbReference type="GO" id="GO:0005886">
    <property type="term" value="C:plasma membrane"/>
    <property type="evidence" value="ECO:0007669"/>
    <property type="project" value="UniProtKB-SubCell"/>
</dbReference>
<feature type="transmembrane region" description="Helical" evidence="9">
    <location>
        <begin position="56"/>
        <end position="74"/>
    </location>
</feature>
<keyword evidence="3" id="KW-1003">Cell membrane</keyword>
<dbReference type="GO" id="GO:0005254">
    <property type="term" value="F:chloride channel activity"/>
    <property type="evidence" value="ECO:0007669"/>
    <property type="project" value="InterPro"/>
</dbReference>
<comment type="subcellular location">
    <subcellularLocation>
        <location evidence="1">Cell membrane</location>
        <topology evidence="1">Multi-pass membrane protein</topology>
    </subcellularLocation>
</comment>